<keyword evidence="3 11" id="KW-0846">Cobalamin</keyword>
<dbReference type="Pfam" id="PF02867">
    <property type="entry name" value="Ribonuc_red_lgC"/>
    <property type="match status" value="1"/>
</dbReference>
<proteinExistence type="inferred from homology"/>
<dbReference type="GO" id="GO:0031419">
    <property type="term" value="F:cobalamin binding"/>
    <property type="evidence" value="ECO:0007669"/>
    <property type="project" value="UniProtKB-KW"/>
</dbReference>
<dbReference type="InterPro" id="IPR013509">
    <property type="entry name" value="RNR_lsu_N"/>
</dbReference>
<evidence type="ECO:0000256" key="7">
    <source>
        <dbReference type="ARBA" id="ARBA00023116"/>
    </source>
</evidence>
<comment type="cofactor">
    <cofactor evidence="1 11">
        <name>adenosylcob(III)alamin</name>
        <dbReference type="ChEBI" id="CHEBI:18408"/>
    </cofactor>
</comment>
<keyword evidence="6 11" id="KW-0560">Oxidoreductase</keyword>
<keyword evidence="9 11" id="KW-0170">Cobalt</keyword>
<evidence type="ECO:0000256" key="12">
    <source>
        <dbReference type="SAM" id="MobiDB-lite"/>
    </source>
</evidence>
<evidence type="ECO:0000256" key="1">
    <source>
        <dbReference type="ARBA" id="ARBA00001922"/>
    </source>
</evidence>
<comment type="function">
    <text evidence="11">Catalyzes the reduction of ribonucleotides to deoxyribonucleotides. May function to provide a pool of deoxyribonucleotide precursors for DNA repair during oxygen limitation and/or for immediate growth after restoration of oxygen.</text>
</comment>
<organism evidence="15 16">
    <name type="scientific">Roseospirillum parvum</name>
    <dbReference type="NCBI Taxonomy" id="83401"/>
    <lineage>
        <taxon>Bacteria</taxon>
        <taxon>Pseudomonadati</taxon>
        <taxon>Pseudomonadota</taxon>
        <taxon>Alphaproteobacteria</taxon>
        <taxon>Rhodospirillales</taxon>
        <taxon>Rhodospirillaceae</taxon>
        <taxon>Roseospirillum</taxon>
    </lineage>
</organism>
<dbReference type="InterPro" id="IPR013344">
    <property type="entry name" value="RNR_NrdJ/NrdZ"/>
</dbReference>
<evidence type="ECO:0000256" key="10">
    <source>
        <dbReference type="ARBA" id="ARBA00047754"/>
    </source>
</evidence>
<name>A0A1G8CSX0_9PROT</name>
<evidence type="ECO:0000256" key="2">
    <source>
        <dbReference type="ARBA" id="ARBA00007405"/>
    </source>
</evidence>
<dbReference type="PANTHER" id="PTHR43371:SF1">
    <property type="entry name" value="RIBONUCLEOSIDE-DIPHOSPHATE REDUCTASE"/>
    <property type="match status" value="1"/>
</dbReference>
<dbReference type="OrthoDB" id="9762933at2"/>
<evidence type="ECO:0000256" key="11">
    <source>
        <dbReference type="RuleBase" id="RU364064"/>
    </source>
</evidence>
<sequence>MAEAMSAVSRRVWAEKYRLTHPDGRAEADIEATWERIAGALAEAESPHRRADMAQRFKAALEDFRFLPGGRIQAGAGAGRRVTLFNCFVMGTIPDSLGGIFDHLKEAALTMQQGGGIGYDFSTIRPRGAAVGGVGAEASGPVSFMEMWDAMCRTVMSAGARRGAMMATLRIDHPDIEAFIEAKRGAGRLTMFNLSVLVPDAFMRALDEDADWPLVFAGRVWRTLPARDLWARLCRAAYDSAEPGVIFIDRVNAANNLSWAETIRATNPCGEQPLPPYGACLLGSVNLARLVVDQFTPQAHLDLDALARLTATAVRMLDNAIDLSPFPLPAQRAEVKAKRRMGLGVTGLADALALLGVRYGSPQAVRLTTQWLSALRDAAYRASIELARERGPFPLFDRARYLAAGTIPHLSADIRAGIAAHGIRNALLTSIAPTGTISLVADNVSSGIEPIFSLRQRRRLLNPDGTADEVELVDHAYRRFRDMHGPEAPLPEAFVTVADLKPEDHLAMQAAAQQVIDSAISKTVNVPAGMPFEAFRDLYREAYGRGLKGLTVYRPTPERGHVLADGAGQAADSAVEPADLGDGCTPAGCG</sequence>
<comment type="similarity">
    <text evidence="2 11">Belongs to the ribonucleoside diphosphate reductase class-2 family.</text>
</comment>
<dbReference type="Gene3D" id="3.20.70.20">
    <property type="match status" value="1"/>
</dbReference>
<dbReference type="PRINTS" id="PR01183">
    <property type="entry name" value="RIBORDTASEM1"/>
</dbReference>
<feature type="domain" description="Ribonucleotide reductase large subunit C-terminal" evidence="14">
    <location>
        <begin position="86"/>
        <end position="553"/>
    </location>
</feature>
<keyword evidence="16" id="KW-1185">Reference proteome</keyword>
<dbReference type="NCBIfam" id="TIGR02504">
    <property type="entry name" value="NrdJ_Z"/>
    <property type="match status" value="1"/>
</dbReference>
<gene>
    <name evidence="15" type="ORF">SAMN05421742_10791</name>
</gene>
<dbReference type="EC" id="1.17.4.1" evidence="11"/>
<evidence type="ECO:0000256" key="5">
    <source>
        <dbReference type="ARBA" id="ARBA00022741"/>
    </source>
</evidence>
<dbReference type="GO" id="GO:0009263">
    <property type="term" value="P:deoxyribonucleotide biosynthetic process"/>
    <property type="evidence" value="ECO:0007669"/>
    <property type="project" value="UniProtKB-KW"/>
</dbReference>
<feature type="domain" description="Ribonucleotide reductase large subunit N-terminal" evidence="13">
    <location>
        <begin position="8"/>
        <end position="80"/>
    </location>
</feature>
<keyword evidence="8" id="KW-1015">Disulfide bond</keyword>
<evidence type="ECO:0000313" key="15">
    <source>
        <dbReference type="EMBL" id="SDH48572.1"/>
    </source>
</evidence>
<evidence type="ECO:0000256" key="8">
    <source>
        <dbReference type="ARBA" id="ARBA00023157"/>
    </source>
</evidence>
<dbReference type="AlphaFoldDB" id="A0A1G8CSX0"/>
<evidence type="ECO:0000259" key="14">
    <source>
        <dbReference type="Pfam" id="PF02867"/>
    </source>
</evidence>
<evidence type="ECO:0000259" key="13">
    <source>
        <dbReference type="Pfam" id="PF00317"/>
    </source>
</evidence>
<protein>
    <recommendedName>
        <fullName evidence="11">Vitamin B12-dependent ribonucleotide reductase</fullName>
        <ecNumber evidence="11">1.17.4.1</ecNumber>
    </recommendedName>
</protein>
<dbReference type="STRING" id="83401.SAMN05421742_10791"/>
<dbReference type="GO" id="GO:0004748">
    <property type="term" value="F:ribonucleoside-diphosphate reductase activity, thioredoxin disulfide as acceptor"/>
    <property type="evidence" value="ECO:0007669"/>
    <property type="project" value="UniProtKB-EC"/>
</dbReference>
<dbReference type="GO" id="GO:0071897">
    <property type="term" value="P:DNA biosynthetic process"/>
    <property type="evidence" value="ECO:0007669"/>
    <property type="project" value="UniProtKB-KW"/>
</dbReference>
<dbReference type="SUPFAM" id="SSF51998">
    <property type="entry name" value="PFL-like glycyl radical enzymes"/>
    <property type="match status" value="1"/>
</dbReference>
<dbReference type="InterPro" id="IPR050862">
    <property type="entry name" value="RdRp_reductase_class-2"/>
</dbReference>
<keyword evidence="5 11" id="KW-0547">Nucleotide-binding</keyword>
<comment type="catalytic activity">
    <reaction evidence="10 11">
        <text>a 2'-deoxyribonucleoside 5'-diphosphate + [thioredoxin]-disulfide + H2O = a ribonucleoside 5'-diphosphate + [thioredoxin]-dithiol</text>
        <dbReference type="Rhea" id="RHEA:23252"/>
        <dbReference type="Rhea" id="RHEA-COMP:10698"/>
        <dbReference type="Rhea" id="RHEA-COMP:10700"/>
        <dbReference type="ChEBI" id="CHEBI:15377"/>
        <dbReference type="ChEBI" id="CHEBI:29950"/>
        <dbReference type="ChEBI" id="CHEBI:50058"/>
        <dbReference type="ChEBI" id="CHEBI:57930"/>
        <dbReference type="ChEBI" id="CHEBI:73316"/>
        <dbReference type="EC" id="1.17.4.1"/>
    </reaction>
</comment>
<dbReference type="PANTHER" id="PTHR43371">
    <property type="entry name" value="VITAMIN B12-DEPENDENT RIBONUCLEOTIDE REDUCTASE"/>
    <property type="match status" value="1"/>
</dbReference>
<accession>A0A1G8CSX0</accession>
<dbReference type="Pfam" id="PF00317">
    <property type="entry name" value="Ribonuc_red_lgN"/>
    <property type="match status" value="1"/>
</dbReference>
<dbReference type="RefSeq" id="WP_092620001.1">
    <property type="nucleotide sequence ID" value="NZ_FNCV01000007.1"/>
</dbReference>
<reference evidence="16" key="1">
    <citation type="submission" date="2016-10" db="EMBL/GenBank/DDBJ databases">
        <authorList>
            <person name="Varghese N."/>
            <person name="Submissions S."/>
        </authorList>
    </citation>
    <scope>NUCLEOTIDE SEQUENCE [LARGE SCALE GENOMIC DNA]</scope>
    <source>
        <strain evidence="16">930I</strain>
    </source>
</reference>
<keyword evidence="4 11" id="KW-0237">DNA synthesis</keyword>
<dbReference type="Proteomes" id="UP000217076">
    <property type="component" value="Unassembled WGS sequence"/>
</dbReference>
<evidence type="ECO:0000256" key="6">
    <source>
        <dbReference type="ARBA" id="ARBA00023002"/>
    </source>
</evidence>
<feature type="region of interest" description="Disordered" evidence="12">
    <location>
        <begin position="567"/>
        <end position="590"/>
    </location>
</feature>
<evidence type="ECO:0000256" key="4">
    <source>
        <dbReference type="ARBA" id="ARBA00022634"/>
    </source>
</evidence>
<dbReference type="InterPro" id="IPR000788">
    <property type="entry name" value="RNR_lg_C"/>
</dbReference>
<dbReference type="GO" id="GO:0005524">
    <property type="term" value="F:ATP binding"/>
    <property type="evidence" value="ECO:0007669"/>
    <property type="project" value="InterPro"/>
</dbReference>
<evidence type="ECO:0000256" key="3">
    <source>
        <dbReference type="ARBA" id="ARBA00022628"/>
    </source>
</evidence>
<keyword evidence="7" id="KW-0215">Deoxyribonucleotide synthesis</keyword>
<dbReference type="EMBL" id="FNCV01000007">
    <property type="protein sequence ID" value="SDH48572.1"/>
    <property type="molecule type" value="Genomic_DNA"/>
</dbReference>
<dbReference type="CDD" id="cd02888">
    <property type="entry name" value="RNR_II_dimer"/>
    <property type="match status" value="1"/>
</dbReference>
<evidence type="ECO:0000256" key="9">
    <source>
        <dbReference type="ARBA" id="ARBA00023285"/>
    </source>
</evidence>
<evidence type="ECO:0000313" key="16">
    <source>
        <dbReference type="Proteomes" id="UP000217076"/>
    </source>
</evidence>